<evidence type="ECO:0000256" key="1">
    <source>
        <dbReference type="SAM" id="Coils"/>
    </source>
</evidence>
<gene>
    <name evidence="3" type="ORF">METZ01_LOCUS128398</name>
</gene>
<feature type="transmembrane region" description="Helical" evidence="2">
    <location>
        <begin position="21"/>
        <end position="42"/>
    </location>
</feature>
<keyword evidence="2" id="KW-0812">Transmembrane</keyword>
<feature type="non-terminal residue" evidence="3">
    <location>
        <position position="138"/>
    </location>
</feature>
<proteinExistence type="predicted"/>
<sequence>MDEIKEKNNILMDQPKKKSSNKFVLFISLLLIIIFIVALYFFGNKFIDNEKIVEQKIKKIEGIVSSIDNTINKNQLRLVNMQNQLDEYESEKDVLADLVSQPVKEQFNINKDYALVEVEHLLTIANHNLLLGYNHETL</sequence>
<reference evidence="3" key="1">
    <citation type="submission" date="2018-05" db="EMBL/GenBank/DDBJ databases">
        <authorList>
            <person name="Lanie J.A."/>
            <person name="Ng W.-L."/>
            <person name="Kazmierczak K.M."/>
            <person name="Andrzejewski T.M."/>
            <person name="Davidsen T.M."/>
            <person name="Wayne K.J."/>
            <person name="Tettelin H."/>
            <person name="Glass J.I."/>
            <person name="Rusch D."/>
            <person name="Podicherti R."/>
            <person name="Tsui H.-C.T."/>
            <person name="Winkler M.E."/>
        </authorList>
    </citation>
    <scope>NUCLEOTIDE SEQUENCE</scope>
</reference>
<evidence type="ECO:0000256" key="2">
    <source>
        <dbReference type="SAM" id="Phobius"/>
    </source>
</evidence>
<feature type="coiled-coil region" evidence="1">
    <location>
        <begin position="71"/>
        <end position="98"/>
    </location>
</feature>
<name>A0A381YEY4_9ZZZZ</name>
<evidence type="ECO:0000313" key="3">
    <source>
        <dbReference type="EMBL" id="SVA75544.1"/>
    </source>
</evidence>
<organism evidence="3">
    <name type="scientific">marine metagenome</name>
    <dbReference type="NCBI Taxonomy" id="408172"/>
    <lineage>
        <taxon>unclassified sequences</taxon>
        <taxon>metagenomes</taxon>
        <taxon>ecological metagenomes</taxon>
    </lineage>
</organism>
<dbReference type="AlphaFoldDB" id="A0A381YEY4"/>
<protein>
    <submittedName>
        <fullName evidence="3">Uncharacterized protein</fullName>
    </submittedName>
</protein>
<keyword evidence="1" id="KW-0175">Coiled coil</keyword>
<keyword evidence="2" id="KW-0472">Membrane</keyword>
<dbReference type="EMBL" id="UINC01018070">
    <property type="protein sequence ID" value="SVA75544.1"/>
    <property type="molecule type" value="Genomic_DNA"/>
</dbReference>
<keyword evidence="2" id="KW-1133">Transmembrane helix</keyword>
<accession>A0A381YEY4</accession>